<dbReference type="PROSITE" id="PS50003">
    <property type="entry name" value="PH_DOMAIN"/>
    <property type="match status" value="1"/>
</dbReference>
<feature type="domain" description="C2" evidence="6">
    <location>
        <begin position="311"/>
        <end position="429"/>
    </location>
</feature>
<dbReference type="InterPro" id="IPR001936">
    <property type="entry name" value="RasGAP_dom"/>
</dbReference>
<dbReference type="SUPFAM" id="SSF49562">
    <property type="entry name" value="C2 domain (Calcium/lipid-binding domain, CaLB)"/>
    <property type="match status" value="1"/>
</dbReference>
<feature type="compositionally biased region" description="Polar residues" evidence="4">
    <location>
        <begin position="1129"/>
        <end position="1139"/>
    </location>
</feature>
<feature type="compositionally biased region" description="Polar residues" evidence="4">
    <location>
        <begin position="1036"/>
        <end position="1045"/>
    </location>
</feature>
<name>A0A3B3CN68_ORYME</name>
<evidence type="ECO:0000313" key="8">
    <source>
        <dbReference type="Ensembl" id="ENSOMEP00000019323.1"/>
    </source>
</evidence>
<feature type="region of interest" description="Disordered" evidence="4">
    <location>
        <begin position="782"/>
        <end position="803"/>
    </location>
</feature>
<dbReference type="FunFam" id="2.60.40.150:FF:000010">
    <property type="entry name" value="Ras GTPase-activating protein nGAP isoform 2"/>
    <property type="match status" value="1"/>
</dbReference>
<dbReference type="Proteomes" id="UP000261560">
    <property type="component" value="Unplaced"/>
</dbReference>
<dbReference type="SUPFAM" id="SSF48350">
    <property type="entry name" value="GTPase activation domain, GAP"/>
    <property type="match status" value="1"/>
</dbReference>
<evidence type="ECO:0000256" key="4">
    <source>
        <dbReference type="SAM" id="MobiDB-lite"/>
    </source>
</evidence>
<feature type="domain" description="PH" evidence="5">
    <location>
        <begin position="286"/>
        <end position="320"/>
    </location>
</feature>
<feature type="region of interest" description="Disordered" evidence="4">
    <location>
        <begin position="830"/>
        <end position="857"/>
    </location>
</feature>
<keyword evidence="2" id="KW-0597">Phosphoprotein</keyword>
<dbReference type="Gene3D" id="2.60.40.150">
    <property type="entry name" value="C2 domain"/>
    <property type="match status" value="1"/>
</dbReference>
<dbReference type="Gene3D" id="2.30.29.30">
    <property type="entry name" value="Pleckstrin-homology domain (PH domain)/Phosphotyrosine-binding domain (PTB)"/>
    <property type="match status" value="1"/>
</dbReference>
<keyword evidence="1" id="KW-0343">GTPase activation</keyword>
<feature type="coiled-coil region" evidence="3">
    <location>
        <begin position="1184"/>
        <end position="1250"/>
    </location>
</feature>
<dbReference type="GeneTree" id="ENSGT00940000158438"/>
<sequence length="1313" mass="150289">MSYVPFQDARCAVPPSYHHHHHHRTHAHSFHAPSFSRPSHEPPSFERSSHERPSYDRPSFERPSYDRPSFERPSFDHPSFDHPSYDRPAYNPRLHERPIYDHSLHDRPTPDRWNPRLRMNSGNQLFMLDQEEVHPLLMRERRSESHRNKLLRRTVSVPVEGRHHPEMDHRARRKSIATGKQPSMEVPPTAPLQPFRQSSFLSRRLKGSIKRAKSQPKLDRTSSFRQMILPRFRSADQDRTRLMQSFKESHSHESLLSPSSAAEALDLTLDEDAIIKPVHSSILGQEYCFEVTTASGTKCFACRSAAERDKWIENLQRAVKPNKDNSRRVDNVLKLWIIEARELPAKKRYYCELCLDDMLYARTTSKPRTDTVFWGEHFEFNNLPAVRNLRLHLYKETDKKRRKEKSTYLGLVSIPISSITGRQFVEQWYPVIQPSVLTKGAGVGGGKIINASLRLKSRFQTMNILPMELYKEFAEYVTNNYRTLCAVLEPVLSVKSKEEVACALVHILQSTGKAKDFLSDMAMCEVDRFIDREHLIFRENTLATKAIEEYLKLIGHKYLKDAIGEFIRALYESEENCEVDPMRISPSILPDHQANLRMCCELALCKIVNSHCVFPRELKEVFASWRVRCAERGREDIADRLISGSLFLRFLCPAIMSPSLFNLTQEYPDEQTSRTLTLIAKVVQNLANFSKFGSKEEYMCFMNEFLEMEWGSMQQFLYEISNLDSVSNAGGFEGYIDLGRELSILHSLLWEVMAQLSKDAIIKLGPLPRLLNDISMALRNPHLQRQPSHQTDRVPDRQTDRLLSRPSFNRGISSEFQNLMMRDLNSSIDITRLPSPTSTGGVMPSRSQMSFQDRDHPHRASKDMFYVSRPPLARSSPAYCTSSSDITEPDPKNPLFHLATADGPQHHQLHHQHSRAQPPAPILLAPDPEPSHQSYIPQFAHGGFSRSEDLSTLRTRDGHLGQPSIIHSHSYSDDYSRADYGRRQMSMHVQDNLQQQQQMMGMASQTGTSHSSLATTPPSTVQPMRQSSVAPPPSQRVKSQTSHQLSVSSAAGPAASGKSRPQSGNLLQSPESGYGGRPRQLSVKDNTAPGLPHQQSSVRESGSPQGTTSQSAQQSPQQKTQQHLLKPTMSKQGSQTPSTLNPPTPANERTVAWVSNMPHLSADIESSRIDREDYKLKEYSKSMDESRMDRVREYEEEINSLKERLVMSHKKLEEYERRLLLQEQQTNKILLQYQNRLEDSERRLRQQQVEKDSQIKGIISRLMAVEDEIRGGPVLEPKTRIFADQGRRQSILVQPRLAPVPPRVSRCPRHLQI</sequence>
<dbReference type="Pfam" id="PF00168">
    <property type="entry name" value="C2"/>
    <property type="match status" value="1"/>
</dbReference>
<feature type="compositionally biased region" description="Polar residues" evidence="4">
    <location>
        <begin position="1060"/>
        <end position="1071"/>
    </location>
</feature>
<feature type="compositionally biased region" description="Basic and acidic residues" evidence="4">
    <location>
        <begin position="790"/>
        <end position="803"/>
    </location>
</feature>
<dbReference type="SMART" id="SM00323">
    <property type="entry name" value="RasGAP"/>
    <property type="match status" value="1"/>
</dbReference>
<feature type="compositionally biased region" description="Basic and acidic residues" evidence="4">
    <location>
        <begin position="93"/>
        <end position="114"/>
    </location>
</feature>
<dbReference type="CDD" id="cd04013">
    <property type="entry name" value="C2_SynGAP_like"/>
    <property type="match status" value="1"/>
</dbReference>
<feature type="compositionally biased region" description="Basic residues" evidence="4">
    <location>
        <begin position="17"/>
        <end position="29"/>
    </location>
</feature>
<feature type="domain" description="Ras-GAP" evidence="7">
    <location>
        <begin position="496"/>
        <end position="688"/>
    </location>
</feature>
<feature type="region of interest" description="Disordered" evidence="4">
    <location>
        <begin position="990"/>
        <end position="1147"/>
    </location>
</feature>
<feature type="compositionally biased region" description="Low complexity" evidence="4">
    <location>
        <begin position="1101"/>
        <end position="1122"/>
    </location>
</feature>
<dbReference type="PANTHER" id="PTHR10194:SF25">
    <property type="entry name" value="RAS_RAP GTPASE-ACTIVATING PROTEIN SYNGAP"/>
    <property type="match status" value="1"/>
</dbReference>
<dbReference type="InterPro" id="IPR057606">
    <property type="entry name" value="SynGAP1-like_PH"/>
</dbReference>
<dbReference type="InterPro" id="IPR039360">
    <property type="entry name" value="Ras_GTPase"/>
</dbReference>
<protein>
    <submittedName>
        <fullName evidence="8">Synaptic Ras GTPase activating protein 1b</fullName>
    </submittedName>
</protein>
<evidence type="ECO:0000259" key="6">
    <source>
        <dbReference type="PROSITE" id="PS50004"/>
    </source>
</evidence>
<dbReference type="InterPro" id="IPR021887">
    <property type="entry name" value="DAB2P_C"/>
</dbReference>
<dbReference type="InterPro" id="IPR001849">
    <property type="entry name" value="PH_domain"/>
</dbReference>
<reference evidence="8" key="2">
    <citation type="submission" date="2025-09" db="UniProtKB">
        <authorList>
            <consortium name="Ensembl"/>
        </authorList>
    </citation>
    <scope>IDENTIFICATION</scope>
</reference>
<dbReference type="GO" id="GO:0005096">
    <property type="term" value="F:GTPase activator activity"/>
    <property type="evidence" value="ECO:0007669"/>
    <property type="project" value="UniProtKB-KW"/>
</dbReference>
<evidence type="ECO:0000256" key="1">
    <source>
        <dbReference type="ARBA" id="ARBA00022468"/>
    </source>
</evidence>
<dbReference type="PROSITE" id="PS50018">
    <property type="entry name" value="RAS_GTPASE_ACTIV_2"/>
    <property type="match status" value="1"/>
</dbReference>
<feature type="compositionally biased region" description="Polar residues" evidence="4">
    <location>
        <begin position="830"/>
        <end position="851"/>
    </location>
</feature>
<feature type="region of interest" description="Disordered" evidence="4">
    <location>
        <begin position="954"/>
        <end position="976"/>
    </location>
</feature>
<evidence type="ECO:0000259" key="7">
    <source>
        <dbReference type="PROSITE" id="PS50018"/>
    </source>
</evidence>
<feature type="compositionally biased region" description="Polar residues" evidence="4">
    <location>
        <begin position="1006"/>
        <end position="1029"/>
    </location>
</feature>
<evidence type="ECO:0000256" key="2">
    <source>
        <dbReference type="ARBA" id="ARBA00022553"/>
    </source>
</evidence>
<dbReference type="InterPro" id="IPR011993">
    <property type="entry name" value="PH-like_dom_sf"/>
</dbReference>
<feature type="region of interest" description="Disordered" evidence="4">
    <location>
        <begin position="15"/>
        <end position="114"/>
    </location>
</feature>
<feature type="region of interest" description="Disordered" evidence="4">
    <location>
        <begin position="875"/>
        <end position="919"/>
    </location>
</feature>
<keyword evidence="9" id="KW-1185">Reference proteome</keyword>
<proteinExistence type="predicted"/>
<dbReference type="CDD" id="cd05136">
    <property type="entry name" value="RasGAP_DAB2IP"/>
    <property type="match status" value="1"/>
</dbReference>
<accession>A0A3B3CN68</accession>
<dbReference type="SUPFAM" id="SSF50729">
    <property type="entry name" value="PH domain-like"/>
    <property type="match status" value="1"/>
</dbReference>
<dbReference type="InterPro" id="IPR035892">
    <property type="entry name" value="C2_domain_sf"/>
</dbReference>
<dbReference type="SMART" id="SM00239">
    <property type="entry name" value="C2"/>
    <property type="match status" value="1"/>
</dbReference>
<feature type="region of interest" description="Disordered" evidence="4">
    <location>
        <begin position="161"/>
        <end position="198"/>
    </location>
</feature>
<feature type="compositionally biased region" description="Low complexity" evidence="4">
    <location>
        <begin position="1046"/>
        <end position="1059"/>
    </location>
</feature>
<dbReference type="Pfam" id="PF00616">
    <property type="entry name" value="RasGAP"/>
    <property type="match status" value="1"/>
</dbReference>
<dbReference type="PROSITE" id="PS00509">
    <property type="entry name" value="RAS_GTPASE_ACTIV_1"/>
    <property type="match status" value="1"/>
</dbReference>
<feature type="compositionally biased region" description="Basic and acidic residues" evidence="4">
    <location>
        <begin position="38"/>
        <end position="85"/>
    </location>
</feature>
<evidence type="ECO:0000313" key="9">
    <source>
        <dbReference type="Proteomes" id="UP000261560"/>
    </source>
</evidence>
<dbReference type="Pfam" id="PF25321">
    <property type="entry name" value="PH_RASGAP"/>
    <property type="match status" value="1"/>
</dbReference>
<dbReference type="Ensembl" id="ENSOMET00000028543.1">
    <property type="protein sequence ID" value="ENSOMEP00000019323.1"/>
    <property type="gene ID" value="ENSOMEG00000021229.1"/>
</dbReference>
<reference evidence="8" key="1">
    <citation type="submission" date="2025-08" db="UniProtKB">
        <authorList>
            <consortium name="Ensembl"/>
        </authorList>
    </citation>
    <scope>IDENTIFICATION</scope>
</reference>
<feature type="compositionally biased region" description="Low complexity" evidence="4">
    <location>
        <begin position="990"/>
        <end position="1005"/>
    </location>
</feature>
<dbReference type="InterPro" id="IPR008936">
    <property type="entry name" value="Rho_GTPase_activation_prot"/>
</dbReference>
<dbReference type="InterPro" id="IPR000008">
    <property type="entry name" value="C2_dom"/>
</dbReference>
<evidence type="ECO:0000256" key="3">
    <source>
        <dbReference type="SAM" id="Coils"/>
    </source>
</evidence>
<organism evidence="8 9">
    <name type="scientific">Oryzias melastigma</name>
    <name type="common">Marine medaka</name>
    <dbReference type="NCBI Taxonomy" id="30732"/>
    <lineage>
        <taxon>Eukaryota</taxon>
        <taxon>Metazoa</taxon>
        <taxon>Chordata</taxon>
        <taxon>Craniata</taxon>
        <taxon>Vertebrata</taxon>
        <taxon>Euteleostomi</taxon>
        <taxon>Actinopterygii</taxon>
        <taxon>Neopterygii</taxon>
        <taxon>Teleostei</taxon>
        <taxon>Neoteleostei</taxon>
        <taxon>Acanthomorphata</taxon>
        <taxon>Ovalentaria</taxon>
        <taxon>Atherinomorphae</taxon>
        <taxon>Beloniformes</taxon>
        <taxon>Adrianichthyidae</taxon>
        <taxon>Oryziinae</taxon>
        <taxon>Oryzias</taxon>
    </lineage>
</organism>
<dbReference type="Pfam" id="PF12004">
    <property type="entry name" value="DAB2P_C"/>
    <property type="match status" value="2"/>
</dbReference>
<dbReference type="FunFam" id="1.10.506.10:FF:000001">
    <property type="entry name" value="Ras GTPase-activating protein nGAP isoform 2"/>
    <property type="match status" value="1"/>
</dbReference>
<dbReference type="CDD" id="cd22265">
    <property type="entry name" value="UDM1_RNF168"/>
    <property type="match status" value="1"/>
</dbReference>
<evidence type="ECO:0000259" key="5">
    <source>
        <dbReference type="PROSITE" id="PS50003"/>
    </source>
</evidence>
<keyword evidence="3" id="KW-0175">Coiled coil</keyword>
<dbReference type="PANTHER" id="PTHR10194">
    <property type="entry name" value="RAS GTPASE-ACTIVATING PROTEINS"/>
    <property type="match status" value="1"/>
</dbReference>
<dbReference type="PROSITE" id="PS50004">
    <property type="entry name" value="C2"/>
    <property type="match status" value="1"/>
</dbReference>
<dbReference type="InterPro" id="IPR023152">
    <property type="entry name" value="RasGAP_CS"/>
</dbReference>
<dbReference type="Gene3D" id="1.10.506.10">
    <property type="entry name" value="GTPase Activation - p120gap, domain 1"/>
    <property type="match status" value="2"/>
</dbReference>